<dbReference type="RefSeq" id="WP_090941815.1">
    <property type="nucleotide sequence ID" value="NZ_FOKJ01000091.1"/>
</dbReference>
<evidence type="ECO:0000313" key="2">
    <source>
        <dbReference type="EMBL" id="SFL14095.1"/>
    </source>
</evidence>
<dbReference type="EMBL" id="FOSX01000062">
    <property type="protein sequence ID" value="SFL14095.1"/>
    <property type="molecule type" value="Genomic_DNA"/>
</dbReference>
<dbReference type="EMBL" id="FOKJ01000091">
    <property type="protein sequence ID" value="SFB57102.1"/>
    <property type="molecule type" value="Genomic_DNA"/>
</dbReference>
<organism evidence="2 4">
    <name type="scientific">Azotobacter beijerinckii</name>
    <dbReference type="NCBI Taxonomy" id="170623"/>
    <lineage>
        <taxon>Bacteria</taxon>
        <taxon>Pseudomonadati</taxon>
        <taxon>Pseudomonadota</taxon>
        <taxon>Gammaproteobacteria</taxon>
        <taxon>Pseudomonadales</taxon>
        <taxon>Pseudomonadaceae</taxon>
        <taxon>Azotobacter</taxon>
    </lineage>
</organism>
<proteinExistence type="predicted"/>
<evidence type="ECO:0000313" key="1">
    <source>
        <dbReference type="EMBL" id="SFB57102.1"/>
    </source>
</evidence>
<keyword evidence="3" id="KW-1185">Reference proteome</keyword>
<gene>
    <name evidence="1" type="ORF">SAMN04244571_03902</name>
    <name evidence="2" type="ORF">SAMN04244574_03272</name>
</gene>
<evidence type="ECO:0000313" key="3">
    <source>
        <dbReference type="Proteomes" id="UP000198861"/>
    </source>
</evidence>
<reference evidence="2 4" key="1">
    <citation type="submission" date="2016-10" db="EMBL/GenBank/DDBJ databases">
        <authorList>
            <person name="de Groot N.N."/>
        </authorList>
    </citation>
    <scope>NUCLEOTIDE SEQUENCE [LARGE SCALE GENOMIC DNA]</scope>
    <source>
        <strain evidence="2 4">DSM 381</strain>
    </source>
</reference>
<dbReference type="AlphaFoldDB" id="A0A1I4F7Y2"/>
<protein>
    <submittedName>
        <fullName evidence="2">Uncharacterized protein</fullName>
    </submittedName>
</protein>
<evidence type="ECO:0000313" key="4">
    <source>
        <dbReference type="Proteomes" id="UP000199579"/>
    </source>
</evidence>
<accession>A0A1I4F7Y2</accession>
<dbReference type="Proteomes" id="UP000198861">
    <property type="component" value="Unassembled WGS sequence"/>
</dbReference>
<sequence length="61" mass="6627">MTGTPKQTMPRSKSGIYLKLNSTVFALEPYCAPARTERLCQPKALLQARDGMTCSHGMAAP</sequence>
<reference evidence="1 3" key="2">
    <citation type="submission" date="2016-10" db="EMBL/GenBank/DDBJ databases">
        <authorList>
            <person name="Varghese N."/>
            <person name="Submissions S."/>
        </authorList>
    </citation>
    <scope>NUCLEOTIDE SEQUENCE [LARGE SCALE GENOMIC DNA]</scope>
    <source>
        <strain evidence="1 3">DSM 282</strain>
    </source>
</reference>
<name>A0A1I4F7Y2_9GAMM</name>
<dbReference type="Proteomes" id="UP000199579">
    <property type="component" value="Unassembled WGS sequence"/>
</dbReference>